<dbReference type="Proteomes" id="UP000029964">
    <property type="component" value="Unassembled WGS sequence"/>
</dbReference>
<sequence>MPSTTLPKPTPSHPAPAPASAPAPNLPTDEAPFHTIDLELGLPHEKPQQPLPPHQGTTQRDICNRRRAQHARSKRKQCRRARRQQIVIALIVLSVIGGMSPLVALALNQ</sequence>
<comment type="caution">
    <text evidence="3">The sequence shown here is derived from an EMBL/GenBank/DDBJ whole genome shotgun (WGS) entry which is preliminary data.</text>
</comment>
<feature type="region of interest" description="Disordered" evidence="1">
    <location>
        <begin position="1"/>
        <end position="81"/>
    </location>
</feature>
<protein>
    <submittedName>
        <fullName evidence="3">Uncharacterized protein</fullName>
    </submittedName>
</protein>
<evidence type="ECO:0000256" key="2">
    <source>
        <dbReference type="SAM" id="Phobius"/>
    </source>
</evidence>
<keyword evidence="4" id="KW-1185">Reference proteome</keyword>
<gene>
    <name evidence="3" type="ORF">ACRE_078340</name>
</gene>
<organism evidence="3 4">
    <name type="scientific">Hapsidospora chrysogenum (strain ATCC 11550 / CBS 779.69 / DSM 880 / IAM 14645 / JCM 23072 / IMI 49137)</name>
    <name type="common">Acremonium chrysogenum</name>
    <dbReference type="NCBI Taxonomy" id="857340"/>
    <lineage>
        <taxon>Eukaryota</taxon>
        <taxon>Fungi</taxon>
        <taxon>Dikarya</taxon>
        <taxon>Ascomycota</taxon>
        <taxon>Pezizomycotina</taxon>
        <taxon>Sordariomycetes</taxon>
        <taxon>Hypocreomycetidae</taxon>
        <taxon>Hypocreales</taxon>
        <taxon>Bionectriaceae</taxon>
        <taxon>Hapsidospora</taxon>
    </lineage>
</organism>
<keyword evidence="2" id="KW-1133">Transmembrane helix</keyword>
<dbReference type="EMBL" id="JPKY01000128">
    <property type="protein sequence ID" value="KFH41454.1"/>
    <property type="molecule type" value="Genomic_DNA"/>
</dbReference>
<dbReference type="HOGENOM" id="CLU_2183128_0_0_1"/>
<keyword evidence="2" id="KW-0812">Transmembrane</keyword>
<feature type="compositionally biased region" description="Pro residues" evidence="1">
    <location>
        <begin position="8"/>
        <end position="25"/>
    </location>
</feature>
<evidence type="ECO:0000313" key="4">
    <source>
        <dbReference type="Proteomes" id="UP000029964"/>
    </source>
</evidence>
<dbReference type="AlphaFoldDB" id="A0A086SWH2"/>
<reference evidence="4" key="1">
    <citation type="journal article" date="2014" name="Genome Announc.">
        <title>Genome sequence and annotation of Acremonium chrysogenum, producer of the beta-lactam antibiotic cephalosporin C.</title>
        <authorList>
            <person name="Terfehr D."/>
            <person name="Dahlmann T.A."/>
            <person name="Specht T."/>
            <person name="Zadra I."/>
            <person name="Kuernsteiner H."/>
            <person name="Kueck U."/>
        </authorList>
    </citation>
    <scope>NUCLEOTIDE SEQUENCE [LARGE SCALE GENOMIC DNA]</scope>
    <source>
        <strain evidence="4">ATCC 11550 / CBS 779.69 / DSM 880 / IAM 14645 / JCM 23072 / IMI 49137</strain>
    </source>
</reference>
<feature type="transmembrane region" description="Helical" evidence="2">
    <location>
        <begin position="86"/>
        <end position="107"/>
    </location>
</feature>
<feature type="compositionally biased region" description="Basic residues" evidence="1">
    <location>
        <begin position="65"/>
        <end position="81"/>
    </location>
</feature>
<evidence type="ECO:0000313" key="3">
    <source>
        <dbReference type="EMBL" id="KFH41454.1"/>
    </source>
</evidence>
<keyword evidence="2" id="KW-0472">Membrane</keyword>
<name>A0A086SWH2_HAPC1</name>
<accession>A0A086SWH2</accession>
<proteinExistence type="predicted"/>
<evidence type="ECO:0000256" key="1">
    <source>
        <dbReference type="SAM" id="MobiDB-lite"/>
    </source>
</evidence>